<evidence type="ECO:0000259" key="1">
    <source>
        <dbReference type="Pfam" id="PF01978"/>
    </source>
</evidence>
<dbReference type="PANTHER" id="PTHR34293">
    <property type="entry name" value="HTH-TYPE TRANSCRIPTIONAL REGULATOR TRMBL2"/>
    <property type="match status" value="1"/>
</dbReference>
<evidence type="ECO:0000313" key="2">
    <source>
        <dbReference type="EMBL" id="AFS80857.1"/>
    </source>
</evidence>
<feature type="domain" description="Transcription regulator TrmB N-terminal" evidence="1">
    <location>
        <begin position="30"/>
        <end position="94"/>
    </location>
</feature>
<evidence type="ECO:0000313" key="3">
    <source>
        <dbReference type="Proteomes" id="UP000006101"/>
    </source>
</evidence>
<keyword evidence="3" id="KW-1185">Reference proteome</keyword>
<dbReference type="Gene3D" id="1.10.10.10">
    <property type="entry name" value="Winged helix-like DNA-binding domain superfamily/Winged helix DNA-binding domain"/>
    <property type="match status" value="1"/>
</dbReference>
<protein>
    <submittedName>
        <fullName evidence="2">Transcriptional regulator TrmB</fullName>
    </submittedName>
</protein>
<dbReference type="EMBL" id="CP003842">
    <property type="protein sequence ID" value="AFS80857.1"/>
    <property type="molecule type" value="Genomic_DNA"/>
</dbReference>
<organism evidence="2 3">
    <name type="scientific">Candidatus Nitrosopumilus koreensis AR1</name>
    <dbReference type="NCBI Taxonomy" id="1229908"/>
    <lineage>
        <taxon>Archaea</taxon>
        <taxon>Nitrososphaerota</taxon>
        <taxon>Nitrososphaeria</taxon>
        <taxon>Nitrosopumilales</taxon>
        <taxon>Nitrosopumilaceae</taxon>
        <taxon>Nitrosopumilus</taxon>
    </lineage>
</organism>
<dbReference type="InterPro" id="IPR036390">
    <property type="entry name" value="WH_DNA-bd_sf"/>
</dbReference>
<dbReference type="RefSeq" id="WP_014963243.1">
    <property type="nucleotide sequence ID" value="NC_018655.1"/>
</dbReference>
<dbReference type="GeneID" id="13725007"/>
<dbReference type="SUPFAM" id="SSF46785">
    <property type="entry name" value="Winged helix' DNA-binding domain"/>
    <property type="match status" value="1"/>
</dbReference>
<dbReference type="PATRIC" id="fig|1229908.8.peg.1055"/>
<dbReference type="InterPro" id="IPR036388">
    <property type="entry name" value="WH-like_DNA-bd_sf"/>
</dbReference>
<reference evidence="2 3" key="1">
    <citation type="journal article" date="2012" name="J. Bacteriol.">
        <title>Draft Genome Sequence of an Ammonia-Oxidizing Archaeon, "Candidatus Nitrosopumilus koreensis" AR1, from Marine Sediment.</title>
        <authorList>
            <person name="Park S.J."/>
            <person name="Kim J.G."/>
            <person name="Jung M.Y."/>
            <person name="Kim S.J."/>
            <person name="Cha I.T."/>
            <person name="Kwon K."/>
            <person name="Lee J.H."/>
            <person name="Rhee S.K."/>
        </authorList>
    </citation>
    <scope>NUCLEOTIDE SEQUENCE [LARGE SCALE GENOMIC DNA]</scope>
    <source>
        <strain evidence="2 3">AR1</strain>
    </source>
</reference>
<dbReference type="KEGG" id="nkr:NKOR_04855"/>
<gene>
    <name evidence="2" type="ORF">NKOR_04855</name>
</gene>
<dbReference type="PANTHER" id="PTHR34293:SF1">
    <property type="entry name" value="HTH-TYPE TRANSCRIPTIONAL REGULATOR TRMBL2"/>
    <property type="match status" value="1"/>
</dbReference>
<name>K0B6X1_9ARCH</name>
<proteinExistence type="predicted"/>
<sequence length="316" mass="36933">MTMEEALLEGYVFDARHAESIDKINKIFSQYGLTPNQSKVYLHLTKAGEKTASEICKSLKIPRTETYHLLNSLEQKGIIYSIFGKPSKFNSIPINDAMNILIDNEKKRISELESKKKTIISLWQTLPEFHSEKAELSENRFQSLQGRNSILVKIEQMTKTATKSIHVLGTEANFIKFYHTDFVDYLKNTKAELGIVTTFSEKGNYVFEGINLEHIKKLEDSHQDNFSFIIKDESEVLFFVNNLDVEFMAMWTDSKSFVSTLESLFKLIWRKSGHVLEKEDEEFDEKEYEHRLREIEQEKIILNYIHKNILAKKRRT</sequence>
<accession>K0B6X1</accession>
<dbReference type="AlphaFoldDB" id="K0B6X1"/>
<dbReference type="Pfam" id="PF01978">
    <property type="entry name" value="TrmB"/>
    <property type="match status" value="1"/>
</dbReference>
<dbReference type="InterPro" id="IPR002831">
    <property type="entry name" value="Tscrpt_reg_TrmB_N"/>
</dbReference>
<dbReference type="Proteomes" id="UP000006101">
    <property type="component" value="Chromosome"/>
</dbReference>
<dbReference type="InterPro" id="IPR051797">
    <property type="entry name" value="TrmB-like"/>
</dbReference>
<dbReference type="STRING" id="1229908.NKOR_04855"/>
<dbReference type="HOGENOM" id="CLU_982175_0_0_2"/>